<protein>
    <submittedName>
        <fullName evidence="3">FHA domain-containing protein</fullName>
    </submittedName>
</protein>
<dbReference type="SMART" id="SM00240">
    <property type="entry name" value="FHA"/>
    <property type="match status" value="1"/>
</dbReference>
<accession>A0ABZ2IQV9</accession>
<feature type="transmembrane region" description="Helical" evidence="1">
    <location>
        <begin position="116"/>
        <end position="136"/>
    </location>
</feature>
<dbReference type="InterPro" id="IPR008984">
    <property type="entry name" value="SMAD_FHA_dom_sf"/>
</dbReference>
<keyword evidence="1" id="KW-0472">Membrane</keyword>
<dbReference type="RefSeq" id="WP_251966482.1">
    <property type="nucleotide sequence ID" value="NZ_CP146284.1"/>
</dbReference>
<sequence>MTVITIGKAPDNDYVVNHPQVSRHHARLVSDEQGCWFLEDLDSSNGTFVNGVQIVRKRVTPADTIRLGAEYSLNFSEVLKSKNDYTAEFKALKKVYDDYAREKVKIQSSNQFKTRLFQSLPFALPGIIGLIVSVAGNSNHGWVIGSLLLTVLAPVAGIYLGARQSAKIPQQLQDLTNQFKIDYVCPKCGTFLGDIPWESLRNKKHCPVSSCQAKWADD</sequence>
<dbReference type="PROSITE" id="PS50006">
    <property type="entry name" value="FHA_DOMAIN"/>
    <property type="match status" value="1"/>
</dbReference>
<gene>
    <name evidence="3" type="ORF">NEE14_003660</name>
</gene>
<dbReference type="InterPro" id="IPR050923">
    <property type="entry name" value="Cell_Proc_Reg/RNA_Proc"/>
</dbReference>
<evidence type="ECO:0000259" key="2">
    <source>
        <dbReference type="PROSITE" id="PS50006"/>
    </source>
</evidence>
<evidence type="ECO:0000313" key="4">
    <source>
        <dbReference type="Proteomes" id="UP001320603"/>
    </source>
</evidence>
<name>A0ABZ2IQV9_9BACT</name>
<reference evidence="3 4" key="1">
    <citation type="submission" date="2024-02" db="EMBL/GenBank/DDBJ databases">
        <title>Whole genome sequencing of Parabacteroides sp. AD58.</title>
        <authorList>
            <person name="Chaplin A.V."/>
            <person name="Pikina A.P."/>
            <person name="Sokolova S.R."/>
            <person name="Korostin D.O."/>
            <person name="Efimov B.A."/>
        </authorList>
    </citation>
    <scope>NUCLEOTIDE SEQUENCE [LARGE SCALE GENOMIC DNA]</scope>
    <source>
        <strain evidence="3 4">AD58</strain>
    </source>
</reference>
<keyword evidence="1" id="KW-0812">Transmembrane</keyword>
<keyword evidence="4" id="KW-1185">Reference proteome</keyword>
<feature type="domain" description="FHA" evidence="2">
    <location>
        <begin position="4"/>
        <end position="54"/>
    </location>
</feature>
<proteinExistence type="predicted"/>
<dbReference type="EMBL" id="CP146284">
    <property type="protein sequence ID" value="WWV67094.1"/>
    <property type="molecule type" value="Genomic_DNA"/>
</dbReference>
<organism evidence="3 4">
    <name type="scientific">Parabacteroides absconsus</name>
    <dbReference type="NCBI Taxonomy" id="2951805"/>
    <lineage>
        <taxon>Bacteria</taxon>
        <taxon>Pseudomonadati</taxon>
        <taxon>Bacteroidota</taxon>
        <taxon>Bacteroidia</taxon>
        <taxon>Bacteroidales</taxon>
        <taxon>Tannerellaceae</taxon>
        <taxon>Parabacteroides</taxon>
    </lineage>
</organism>
<feature type="transmembrane region" description="Helical" evidence="1">
    <location>
        <begin position="142"/>
        <end position="162"/>
    </location>
</feature>
<evidence type="ECO:0000256" key="1">
    <source>
        <dbReference type="SAM" id="Phobius"/>
    </source>
</evidence>
<dbReference type="Gene3D" id="2.60.200.20">
    <property type="match status" value="1"/>
</dbReference>
<evidence type="ECO:0000313" key="3">
    <source>
        <dbReference type="EMBL" id="WWV67094.1"/>
    </source>
</evidence>
<dbReference type="SUPFAM" id="SSF49879">
    <property type="entry name" value="SMAD/FHA domain"/>
    <property type="match status" value="1"/>
</dbReference>
<dbReference type="PANTHER" id="PTHR23308">
    <property type="entry name" value="NUCLEAR INHIBITOR OF PROTEIN PHOSPHATASE-1"/>
    <property type="match status" value="1"/>
</dbReference>
<dbReference type="InterPro" id="IPR000253">
    <property type="entry name" value="FHA_dom"/>
</dbReference>
<dbReference type="Pfam" id="PF00498">
    <property type="entry name" value="FHA"/>
    <property type="match status" value="1"/>
</dbReference>
<dbReference type="CDD" id="cd00060">
    <property type="entry name" value="FHA"/>
    <property type="match status" value="1"/>
</dbReference>
<keyword evidence="1" id="KW-1133">Transmembrane helix</keyword>
<dbReference type="Proteomes" id="UP001320603">
    <property type="component" value="Chromosome"/>
</dbReference>